<sequence>MAQTVGESLLEFVQLLFSIAYYWLQAILRCILPVSWIKKDVSGQTVLITGAGSGLGRMLAFRFAQLHCRLVLWDINGEAIDQVAKEIRPKGITCRAYTVDLSKREDVYKVADKVKQELGDIDIVINNAGIVTGRKFLECPDSLIEKTMEVNVNAHFWGHIVSIASSAGLFGVAGLADYCASKFAAVGFDESLRFELEAMGKTGVHTTCVCPMFINTGMFEGVQMRFPKLLPMLEPEFVVNKIMEAILCNQAVLIIPRFNYLGYALRGILPVKVGHLIMDYLGLSHSMDRFVGRNPDNSGKKSS</sequence>
<dbReference type="PRINTS" id="PR00081">
    <property type="entry name" value="GDHRDH"/>
</dbReference>
<dbReference type="InterPro" id="IPR036291">
    <property type="entry name" value="NAD(P)-bd_dom_sf"/>
</dbReference>
<comment type="caution">
    <text evidence="5">The sequence shown here is derived from an EMBL/GenBank/DDBJ whole genome shotgun (WGS) entry which is preliminary data.</text>
</comment>
<dbReference type="PANTHER" id="PTHR24322">
    <property type="entry name" value="PKSB"/>
    <property type="match status" value="1"/>
</dbReference>
<reference evidence="5 6" key="1">
    <citation type="journal article" date="2023" name="Sci. Data">
        <title>Genome assembly of the Korean intertidal mud-creeper Batillaria attramentaria.</title>
        <authorList>
            <person name="Patra A.K."/>
            <person name="Ho P.T."/>
            <person name="Jun S."/>
            <person name="Lee S.J."/>
            <person name="Kim Y."/>
            <person name="Won Y.J."/>
        </authorList>
    </citation>
    <scope>NUCLEOTIDE SEQUENCE [LARGE SCALE GENOMIC DNA]</scope>
    <source>
        <strain evidence="5">Wonlab-2016</strain>
    </source>
</reference>
<evidence type="ECO:0000313" key="5">
    <source>
        <dbReference type="EMBL" id="KAK7502845.1"/>
    </source>
</evidence>
<dbReference type="GO" id="GO:0016491">
    <property type="term" value="F:oxidoreductase activity"/>
    <property type="evidence" value="ECO:0007669"/>
    <property type="project" value="UniProtKB-KW"/>
</dbReference>
<keyword evidence="2" id="KW-0560">Oxidoreductase</keyword>
<proteinExistence type="inferred from homology"/>
<dbReference type="AlphaFoldDB" id="A0ABD0LUD1"/>
<keyword evidence="3" id="KW-0520">NAD</keyword>
<protein>
    <recommendedName>
        <fullName evidence="7">Epidermal retinol dehydrogenase 2</fullName>
    </recommendedName>
</protein>
<keyword evidence="6" id="KW-1185">Reference proteome</keyword>
<evidence type="ECO:0000256" key="2">
    <source>
        <dbReference type="ARBA" id="ARBA00023002"/>
    </source>
</evidence>
<evidence type="ECO:0000256" key="3">
    <source>
        <dbReference type="ARBA" id="ARBA00023027"/>
    </source>
</evidence>
<evidence type="ECO:0000256" key="4">
    <source>
        <dbReference type="RuleBase" id="RU000363"/>
    </source>
</evidence>
<dbReference type="PRINTS" id="PR00080">
    <property type="entry name" value="SDRFAMILY"/>
</dbReference>
<dbReference type="SUPFAM" id="SSF51735">
    <property type="entry name" value="NAD(P)-binding Rossmann-fold domains"/>
    <property type="match status" value="1"/>
</dbReference>
<evidence type="ECO:0008006" key="7">
    <source>
        <dbReference type="Google" id="ProtNLM"/>
    </source>
</evidence>
<dbReference type="InterPro" id="IPR002347">
    <property type="entry name" value="SDR_fam"/>
</dbReference>
<evidence type="ECO:0000256" key="1">
    <source>
        <dbReference type="ARBA" id="ARBA00006484"/>
    </source>
</evidence>
<accession>A0ABD0LUD1</accession>
<organism evidence="5 6">
    <name type="scientific">Batillaria attramentaria</name>
    <dbReference type="NCBI Taxonomy" id="370345"/>
    <lineage>
        <taxon>Eukaryota</taxon>
        <taxon>Metazoa</taxon>
        <taxon>Spiralia</taxon>
        <taxon>Lophotrochozoa</taxon>
        <taxon>Mollusca</taxon>
        <taxon>Gastropoda</taxon>
        <taxon>Caenogastropoda</taxon>
        <taxon>Sorbeoconcha</taxon>
        <taxon>Cerithioidea</taxon>
        <taxon>Batillariidae</taxon>
        <taxon>Batillaria</taxon>
    </lineage>
</organism>
<comment type="similarity">
    <text evidence="1 4">Belongs to the short-chain dehydrogenases/reductases (SDR) family.</text>
</comment>
<dbReference type="PANTHER" id="PTHR24322:SF736">
    <property type="entry name" value="RETINOL DEHYDROGENASE 10"/>
    <property type="match status" value="1"/>
</dbReference>
<dbReference type="Pfam" id="PF00106">
    <property type="entry name" value="adh_short"/>
    <property type="match status" value="1"/>
</dbReference>
<dbReference type="Gene3D" id="3.40.50.720">
    <property type="entry name" value="NAD(P)-binding Rossmann-like Domain"/>
    <property type="match status" value="1"/>
</dbReference>
<gene>
    <name evidence="5" type="ORF">BaRGS_00005794</name>
</gene>
<name>A0ABD0LUD1_9CAEN</name>
<evidence type="ECO:0000313" key="6">
    <source>
        <dbReference type="Proteomes" id="UP001519460"/>
    </source>
</evidence>
<dbReference type="CDD" id="cd05339">
    <property type="entry name" value="17beta-HSDXI-like_SDR_c"/>
    <property type="match status" value="1"/>
</dbReference>
<dbReference type="EMBL" id="JACVVK020000023">
    <property type="protein sequence ID" value="KAK7502845.1"/>
    <property type="molecule type" value="Genomic_DNA"/>
</dbReference>
<dbReference type="Proteomes" id="UP001519460">
    <property type="component" value="Unassembled WGS sequence"/>
</dbReference>
<dbReference type="FunFam" id="3.40.50.720:FF:000202">
    <property type="entry name" value="Short-chain dehydrogenase/reductase family 16C member 6"/>
    <property type="match status" value="1"/>
</dbReference>